<dbReference type="SUPFAM" id="SSF69754">
    <property type="entry name" value="Ribosome binding protein Y (YfiA homologue)"/>
    <property type="match status" value="1"/>
</dbReference>
<protein>
    <submittedName>
        <fullName evidence="1">Ribosomal subunit interface protein</fullName>
    </submittedName>
</protein>
<name>A0A177NCJ6_9GAMM</name>
<dbReference type="AlphaFoldDB" id="A0A177NCJ6"/>
<dbReference type="Gene3D" id="3.30.160.100">
    <property type="entry name" value="Ribosome hibernation promotion factor-like"/>
    <property type="match status" value="1"/>
</dbReference>
<evidence type="ECO:0000313" key="2">
    <source>
        <dbReference type="Proteomes" id="UP000078476"/>
    </source>
</evidence>
<dbReference type="InterPro" id="IPR003489">
    <property type="entry name" value="RHF/RaiA"/>
</dbReference>
<dbReference type="InterPro" id="IPR036567">
    <property type="entry name" value="RHF-like"/>
</dbReference>
<keyword evidence="2" id="KW-1185">Reference proteome</keyword>
<reference evidence="1 2" key="1">
    <citation type="submission" date="2016-03" db="EMBL/GenBank/DDBJ databases">
        <authorList>
            <person name="Ploux O."/>
        </authorList>
    </citation>
    <scope>NUCLEOTIDE SEQUENCE [LARGE SCALE GENOMIC DNA]</scope>
    <source>
        <strain evidence="1 2">R-45370</strain>
    </source>
</reference>
<dbReference type="EMBL" id="LUUI01000101">
    <property type="protein sequence ID" value="OAI15592.1"/>
    <property type="molecule type" value="Genomic_DNA"/>
</dbReference>
<dbReference type="RefSeq" id="WP_066982011.1">
    <property type="nucleotide sequence ID" value="NZ_LUUI01000101.1"/>
</dbReference>
<sequence length="110" mass="12170">MQIQINTDHNIEGHEAMAAHVSSIVESALSQVSDHITRVEVHLSDENSDKKHGNVDIRCMMEARLEGHQPVAVTHHAEALHPAVDGAADKLCRLIDSTLGRLRDQKSHKE</sequence>
<dbReference type="Proteomes" id="UP000078476">
    <property type="component" value="Unassembled WGS sequence"/>
</dbReference>
<accession>A0A177NCJ6</accession>
<organism evidence="1 2">
    <name type="scientific">Methylomonas lenta</name>
    <dbReference type="NCBI Taxonomy" id="980561"/>
    <lineage>
        <taxon>Bacteria</taxon>
        <taxon>Pseudomonadati</taxon>
        <taxon>Pseudomonadota</taxon>
        <taxon>Gammaproteobacteria</taxon>
        <taxon>Methylococcales</taxon>
        <taxon>Methylococcaceae</taxon>
        <taxon>Methylomonas</taxon>
    </lineage>
</organism>
<gene>
    <name evidence="1" type="ORF">A1359_09250</name>
</gene>
<proteinExistence type="predicted"/>
<dbReference type="Pfam" id="PF02482">
    <property type="entry name" value="Ribosomal_S30AE"/>
    <property type="match status" value="1"/>
</dbReference>
<dbReference type="OrthoDB" id="121633at2"/>
<dbReference type="STRING" id="980561.A1359_09250"/>
<evidence type="ECO:0000313" key="1">
    <source>
        <dbReference type="EMBL" id="OAI15592.1"/>
    </source>
</evidence>
<comment type="caution">
    <text evidence="1">The sequence shown here is derived from an EMBL/GenBank/DDBJ whole genome shotgun (WGS) entry which is preliminary data.</text>
</comment>